<dbReference type="SUPFAM" id="SSF90002">
    <property type="entry name" value="Hypothetical protein YjiA, C-terminal domain"/>
    <property type="match status" value="1"/>
</dbReference>
<evidence type="ECO:0000313" key="5">
    <source>
        <dbReference type="Proteomes" id="UP000000490"/>
    </source>
</evidence>
<proteinExistence type="predicted"/>
<organism evidence="4 5">
    <name type="scientific">Francisella salina</name>
    <dbReference type="NCBI Taxonomy" id="573569"/>
    <lineage>
        <taxon>Bacteria</taxon>
        <taxon>Pseudomonadati</taxon>
        <taxon>Pseudomonadota</taxon>
        <taxon>Gammaproteobacteria</taxon>
        <taxon>Thiotrichales</taxon>
        <taxon>Francisellaceae</taxon>
        <taxon>Francisella</taxon>
    </lineage>
</organism>
<dbReference type="Pfam" id="PF07683">
    <property type="entry name" value="CobW_C"/>
    <property type="match status" value="1"/>
</dbReference>
<evidence type="ECO:0000256" key="2">
    <source>
        <dbReference type="ARBA" id="ARBA00023186"/>
    </source>
</evidence>
<reference evidence="4" key="1">
    <citation type="submission" date="2011-05" db="EMBL/GenBank/DDBJ databases">
        <authorList>
            <person name="Kuske C.R."/>
            <person name="Challacombe J.F."/>
            <person name="Siddaramappa S."/>
            <person name="Petersen J.M."/>
            <person name="Bruce D.C."/>
        </authorList>
    </citation>
    <scope>NUCLEOTIDE SEQUENCE</scope>
    <source>
        <strain evidence="4">TX077308</strain>
    </source>
</reference>
<dbReference type="Gene3D" id="3.30.1220.10">
    <property type="entry name" value="CobW-like, C-terminal domain"/>
    <property type="match status" value="1"/>
</dbReference>
<name>A0ABM5MCC2_FRAST</name>
<keyword evidence="2" id="KW-0143">Chaperone</keyword>
<dbReference type="SMART" id="SM00833">
    <property type="entry name" value="CobW_C"/>
    <property type="match status" value="1"/>
</dbReference>
<evidence type="ECO:0000313" key="4">
    <source>
        <dbReference type="EMBL" id="AEI36881.1"/>
    </source>
</evidence>
<dbReference type="InterPro" id="IPR036627">
    <property type="entry name" value="CobW-likC_sf"/>
</dbReference>
<keyword evidence="1" id="KW-0547">Nucleotide-binding</keyword>
<evidence type="ECO:0000256" key="1">
    <source>
        <dbReference type="ARBA" id="ARBA00022741"/>
    </source>
</evidence>
<dbReference type="EMBL" id="CP002872">
    <property type="protein sequence ID" value="AEI36881.1"/>
    <property type="molecule type" value="Genomic_DNA"/>
</dbReference>
<gene>
    <name evidence="4" type="ordered locus">F7308_1957</name>
</gene>
<keyword evidence="5" id="KW-1185">Reference proteome</keyword>
<protein>
    <submittedName>
        <fullName evidence="4">Metal chaperone, involved in Zn homeostasis, GTPase</fullName>
    </submittedName>
</protein>
<accession>A0ABM5MCC2</accession>
<dbReference type="Proteomes" id="UP000000490">
    <property type="component" value="Chromosome"/>
</dbReference>
<evidence type="ECO:0000259" key="3">
    <source>
        <dbReference type="SMART" id="SM00833"/>
    </source>
</evidence>
<feature type="domain" description="CobW C-terminal" evidence="3">
    <location>
        <begin position="1"/>
        <end position="81"/>
    </location>
</feature>
<sequence>MAFNLFLELVSAISGPNLLRVKGIINIVGEEVPVVIHGVQHLFHPVRWLDEWPDNDHRTRLVFITRNIPAEVIQKLFDSLSSATTEA</sequence>
<dbReference type="InterPro" id="IPR011629">
    <property type="entry name" value="CobW-like_C"/>
</dbReference>